<dbReference type="InterPro" id="IPR035906">
    <property type="entry name" value="MetI-like_sf"/>
</dbReference>
<comment type="similarity">
    <text evidence="5">Belongs to the binding-protein-dependent transport system permease family.</text>
</comment>
<dbReference type="GO" id="GO:0005886">
    <property type="term" value="C:plasma membrane"/>
    <property type="evidence" value="ECO:0007669"/>
    <property type="project" value="UniProtKB-SubCell"/>
</dbReference>
<dbReference type="Pfam" id="PF00528">
    <property type="entry name" value="BPD_transp_1"/>
    <property type="match status" value="1"/>
</dbReference>
<dbReference type="CDD" id="cd06261">
    <property type="entry name" value="TM_PBP2"/>
    <property type="match status" value="1"/>
</dbReference>
<evidence type="ECO:0000259" key="6">
    <source>
        <dbReference type="PROSITE" id="PS50928"/>
    </source>
</evidence>
<name>A0B7H3_METTP</name>
<comment type="subcellular location">
    <subcellularLocation>
        <location evidence="5">Cell membrane</location>
        <topology evidence="5">Multi-pass membrane protein</topology>
    </subcellularLocation>
    <subcellularLocation>
        <location evidence="1">Membrane</location>
        <topology evidence="1">Multi-pass membrane protein</topology>
    </subcellularLocation>
</comment>
<accession>A0B7H3</accession>
<feature type="domain" description="ABC transmembrane type-1" evidence="6">
    <location>
        <begin position="113"/>
        <end position="324"/>
    </location>
</feature>
<protein>
    <submittedName>
        <fullName evidence="7">Binding-protein-dependent transport systems inner membrane component</fullName>
    </submittedName>
</protein>
<dbReference type="Proteomes" id="UP000000674">
    <property type="component" value="Chromosome"/>
</dbReference>
<keyword evidence="3 5" id="KW-1133">Transmembrane helix</keyword>
<dbReference type="AlphaFoldDB" id="A0B7H3"/>
<evidence type="ECO:0000256" key="5">
    <source>
        <dbReference type="RuleBase" id="RU363032"/>
    </source>
</evidence>
<evidence type="ECO:0000256" key="4">
    <source>
        <dbReference type="ARBA" id="ARBA00023136"/>
    </source>
</evidence>
<dbReference type="PANTHER" id="PTHR43376">
    <property type="entry name" value="OLIGOPEPTIDE TRANSPORT SYSTEM PERMEASE PROTEIN"/>
    <property type="match status" value="1"/>
</dbReference>
<gene>
    <name evidence="7" type="ordered locus">Mthe_0859</name>
</gene>
<organism evidence="7 8">
    <name type="scientific">Methanothrix thermoacetophila (strain DSM 6194 / JCM 14653 / NBRC 101360 / PT)</name>
    <name type="common">Methanosaeta thermophila</name>
    <dbReference type="NCBI Taxonomy" id="349307"/>
    <lineage>
        <taxon>Archaea</taxon>
        <taxon>Methanobacteriati</taxon>
        <taxon>Methanobacteriota</taxon>
        <taxon>Stenosarchaea group</taxon>
        <taxon>Methanomicrobia</taxon>
        <taxon>Methanotrichales</taxon>
        <taxon>Methanotrichaceae</taxon>
        <taxon>Methanothrix</taxon>
    </lineage>
</organism>
<proteinExistence type="inferred from homology"/>
<evidence type="ECO:0000313" key="7">
    <source>
        <dbReference type="EMBL" id="ABK14647.1"/>
    </source>
</evidence>
<keyword evidence="5" id="KW-0813">Transport</keyword>
<feature type="transmembrane region" description="Helical" evidence="5">
    <location>
        <begin position="112"/>
        <end position="134"/>
    </location>
</feature>
<evidence type="ECO:0000313" key="8">
    <source>
        <dbReference type="Proteomes" id="UP000000674"/>
    </source>
</evidence>
<dbReference type="Gene3D" id="1.10.3720.10">
    <property type="entry name" value="MetI-like"/>
    <property type="match status" value="1"/>
</dbReference>
<feature type="transmembrane region" description="Helical" evidence="5">
    <location>
        <begin position="201"/>
        <end position="223"/>
    </location>
</feature>
<dbReference type="EMBL" id="CP000477">
    <property type="protein sequence ID" value="ABK14647.1"/>
    <property type="molecule type" value="Genomic_DNA"/>
</dbReference>
<dbReference type="GO" id="GO:0055085">
    <property type="term" value="P:transmembrane transport"/>
    <property type="evidence" value="ECO:0007669"/>
    <property type="project" value="InterPro"/>
</dbReference>
<feature type="transmembrane region" description="Helical" evidence="5">
    <location>
        <begin position="305"/>
        <end position="324"/>
    </location>
</feature>
<evidence type="ECO:0000256" key="3">
    <source>
        <dbReference type="ARBA" id="ARBA00022989"/>
    </source>
</evidence>
<keyword evidence="4 5" id="KW-0472">Membrane</keyword>
<sequence>MNIYLPISFKKCDAITKMNISWLSNYIISFLIILILNFVLPRMVPGDPLHAIYGEEALIAMTPEMEAEIIKRFALDQPWHTQLITYITALITGDLGYSYYYRTGVSDVVLSFLPWTLLLTGLAFVISSCIGFILGIESGYRRGSKLDGCMLSSMMFLGGMPDFFIGIVLLLLFGVALGWAPLGGAMSPYAGHTGIDLLLDIVHHLILPLISLVLVQLAPTYLLTRNAMLTTLRARFIMTAKATGLKEGAIRYRHAGRNSLLPVVTAMGMRVPHMITGALFLEIVFSYPGVGTLLNTALSARDYPLIQGVLLIVTVTVLITNFLVDMTYIRLDPRVRYAR</sequence>
<dbReference type="HOGENOM" id="CLU_036879_1_0_2"/>
<feature type="transmembrane region" description="Helical" evidence="5">
    <location>
        <begin position="20"/>
        <end position="40"/>
    </location>
</feature>
<evidence type="ECO:0000256" key="1">
    <source>
        <dbReference type="ARBA" id="ARBA00004141"/>
    </source>
</evidence>
<dbReference type="STRING" id="349307.Mthe_0859"/>
<dbReference type="SUPFAM" id="SSF161098">
    <property type="entry name" value="MetI-like"/>
    <property type="match status" value="1"/>
</dbReference>
<keyword evidence="8" id="KW-1185">Reference proteome</keyword>
<feature type="transmembrane region" description="Helical" evidence="5">
    <location>
        <begin position="155"/>
        <end position="181"/>
    </location>
</feature>
<reference evidence="7 8" key="1">
    <citation type="submission" date="2006-10" db="EMBL/GenBank/DDBJ databases">
        <title>Complete sequence of Methanosaeta thermophila PT.</title>
        <authorList>
            <consortium name="US DOE Joint Genome Institute"/>
            <person name="Copeland A."/>
            <person name="Lucas S."/>
            <person name="Lapidus A."/>
            <person name="Barry K."/>
            <person name="Detter J.C."/>
            <person name="Glavina del Rio T."/>
            <person name="Hammon N."/>
            <person name="Israni S."/>
            <person name="Pitluck S."/>
            <person name="Chain P."/>
            <person name="Malfatti S."/>
            <person name="Shin M."/>
            <person name="Vergez L."/>
            <person name="Schmutz J."/>
            <person name="Larimer F."/>
            <person name="Land M."/>
            <person name="Hauser L."/>
            <person name="Kyrpides N."/>
            <person name="Kim E."/>
            <person name="Smith K.S."/>
            <person name="Ingram-Smith C."/>
            <person name="Richardson P."/>
        </authorList>
    </citation>
    <scope>NUCLEOTIDE SEQUENCE [LARGE SCALE GENOMIC DNA]</scope>
    <source>
        <strain evidence="8">DSM 6194 / JCM 14653 / NBRC 101360 / PT</strain>
    </source>
</reference>
<dbReference type="PROSITE" id="PS50928">
    <property type="entry name" value="ABC_TM1"/>
    <property type="match status" value="1"/>
</dbReference>
<dbReference type="PANTHER" id="PTHR43376:SF1">
    <property type="entry name" value="OLIGOPEPTIDE TRANSPORT SYSTEM PERMEASE PROTEIN"/>
    <property type="match status" value="1"/>
</dbReference>
<keyword evidence="2 5" id="KW-0812">Transmembrane</keyword>
<dbReference type="KEGG" id="mtp:Mthe_0859"/>
<dbReference type="InterPro" id="IPR000515">
    <property type="entry name" value="MetI-like"/>
</dbReference>
<evidence type="ECO:0000256" key="2">
    <source>
        <dbReference type="ARBA" id="ARBA00022692"/>
    </source>
</evidence>